<evidence type="ECO:0000313" key="3">
    <source>
        <dbReference type="Proteomes" id="UP000025227"/>
    </source>
</evidence>
<keyword evidence="2" id="KW-0812">Transmembrane</keyword>
<dbReference type="WBParaSite" id="HCON_00031770-00001">
    <property type="protein sequence ID" value="HCON_00031770-00001"/>
    <property type="gene ID" value="HCON_00031770"/>
</dbReference>
<keyword evidence="2" id="KW-0472">Membrane</keyword>
<reference evidence="4" key="1">
    <citation type="submission" date="2020-12" db="UniProtKB">
        <authorList>
            <consortium name="WormBaseParasite"/>
        </authorList>
    </citation>
    <scope>IDENTIFICATION</scope>
    <source>
        <strain evidence="4">MHco3</strain>
    </source>
</reference>
<dbReference type="OMA" id="GPHANDS"/>
<protein>
    <submittedName>
        <fullName evidence="4">LisH domain-containing protein</fullName>
    </submittedName>
</protein>
<sequence>MIGFVAMKAKFTTIAEVLAWWDVLAAPICLLWFLSLCYIFCIVFVRPFLIQKGTAKAITMSFHAKEEAAAFIIERLRETEAYKFIQSLVRESVERIIDPGAHTRVKKLSDQALITHSMIYHYLVHCGYRAAAEMMQAECYEKYLSYGFLKENVDSYEDEAVGKCLEKFKLKSGAVLKRPTVPKKEVTTQPTFTAKPDPEYEDVKKSLRDRIQVMADESVKKKEELMQREETVSDEEVDEEQEDESSGSEEKSSHSSTSTPESEGERVTSSWTRRLWGPNPHQLSTDTIIATAPPPSRPSYLPPLVDARPKPQLTSIRSIDFDIPQLEKSPSGQSIETPRHSPSPVTKEETATSKQSAEESKISPKEVEELSDIESISGIDQLLESDRSGSISF</sequence>
<feature type="transmembrane region" description="Helical" evidence="2">
    <location>
        <begin position="20"/>
        <end position="45"/>
    </location>
</feature>
<feature type="compositionally biased region" description="Basic and acidic residues" evidence="1">
    <location>
        <begin position="346"/>
        <end position="368"/>
    </location>
</feature>
<evidence type="ECO:0000313" key="4">
    <source>
        <dbReference type="WBParaSite" id="HCON_00031770-00001"/>
    </source>
</evidence>
<dbReference type="PROSITE" id="PS50896">
    <property type="entry name" value="LISH"/>
    <property type="match status" value="1"/>
</dbReference>
<keyword evidence="3" id="KW-1185">Reference proteome</keyword>
<feature type="region of interest" description="Disordered" evidence="1">
    <location>
        <begin position="181"/>
        <end position="204"/>
    </location>
</feature>
<dbReference type="InterPro" id="IPR006594">
    <property type="entry name" value="LisH"/>
</dbReference>
<feature type="compositionally biased region" description="Pro residues" evidence="1">
    <location>
        <begin position="292"/>
        <end position="301"/>
    </location>
</feature>
<accession>A0A7I4Y096</accession>
<evidence type="ECO:0000256" key="1">
    <source>
        <dbReference type="SAM" id="MobiDB-lite"/>
    </source>
</evidence>
<keyword evidence="2" id="KW-1133">Transmembrane helix</keyword>
<feature type="region of interest" description="Disordered" evidence="1">
    <location>
        <begin position="218"/>
        <end position="373"/>
    </location>
</feature>
<dbReference type="OrthoDB" id="5840030at2759"/>
<proteinExistence type="predicted"/>
<evidence type="ECO:0000256" key="2">
    <source>
        <dbReference type="SAM" id="Phobius"/>
    </source>
</evidence>
<dbReference type="AlphaFoldDB" id="A0A7I4Y096"/>
<feature type="compositionally biased region" description="Acidic residues" evidence="1">
    <location>
        <begin position="232"/>
        <end position="247"/>
    </location>
</feature>
<name>A0A7I4Y096_HAECO</name>
<feature type="compositionally biased region" description="Basic and acidic residues" evidence="1">
    <location>
        <begin position="218"/>
        <end position="231"/>
    </location>
</feature>
<dbReference type="Pfam" id="PF08513">
    <property type="entry name" value="LisH"/>
    <property type="match status" value="1"/>
</dbReference>
<dbReference type="Proteomes" id="UP000025227">
    <property type="component" value="Unplaced"/>
</dbReference>
<organism evidence="3 4">
    <name type="scientific">Haemonchus contortus</name>
    <name type="common">Barber pole worm</name>
    <dbReference type="NCBI Taxonomy" id="6289"/>
    <lineage>
        <taxon>Eukaryota</taxon>
        <taxon>Metazoa</taxon>
        <taxon>Ecdysozoa</taxon>
        <taxon>Nematoda</taxon>
        <taxon>Chromadorea</taxon>
        <taxon>Rhabditida</taxon>
        <taxon>Rhabditina</taxon>
        <taxon>Rhabditomorpha</taxon>
        <taxon>Strongyloidea</taxon>
        <taxon>Trichostrongylidae</taxon>
        <taxon>Haemonchus</taxon>
    </lineage>
</organism>